<evidence type="ECO:0000256" key="10">
    <source>
        <dbReference type="ARBA" id="ARBA00022840"/>
    </source>
</evidence>
<dbReference type="FunFam" id="1.10.10.10:FF:000322">
    <property type="entry name" value="Probable disease resistance protein At1g63360"/>
    <property type="match status" value="1"/>
</dbReference>
<dbReference type="InterPro" id="IPR032675">
    <property type="entry name" value="LRR_dom_sf"/>
</dbReference>
<dbReference type="Gene3D" id="3.80.10.10">
    <property type="entry name" value="Ribonuclease Inhibitor"/>
    <property type="match status" value="1"/>
</dbReference>
<keyword evidence="10" id="KW-0067">ATP-binding</keyword>
<dbReference type="InterPro" id="IPR042197">
    <property type="entry name" value="Apaf_helical"/>
</dbReference>
<dbReference type="GO" id="GO:0051607">
    <property type="term" value="P:defense response to virus"/>
    <property type="evidence" value="ECO:0007669"/>
    <property type="project" value="UniProtKB-ARBA"/>
</dbReference>
<reference evidence="14 15" key="1">
    <citation type="submission" date="2024-12" db="EMBL/GenBank/DDBJ databases">
        <title>The unique morphological basis and parallel evolutionary history of personate flowers in Penstemon.</title>
        <authorList>
            <person name="Depatie T.H."/>
            <person name="Wessinger C.A."/>
        </authorList>
    </citation>
    <scope>NUCLEOTIDE SEQUENCE [LARGE SCALE GENOMIC DNA]</scope>
    <source>
        <strain evidence="14">WTNN_2</strain>
        <tissue evidence="14">Leaf</tissue>
    </source>
</reference>
<dbReference type="Gene3D" id="1.10.8.430">
    <property type="entry name" value="Helical domain of apoptotic protease-activating factors"/>
    <property type="match status" value="1"/>
</dbReference>
<comment type="subcellular location">
    <subcellularLocation>
        <location evidence="2">Cytoplasm</location>
    </subcellularLocation>
</comment>
<dbReference type="InterPro" id="IPR044974">
    <property type="entry name" value="Disease_R_plants"/>
</dbReference>
<evidence type="ECO:0000256" key="5">
    <source>
        <dbReference type="ARBA" id="ARBA00022614"/>
    </source>
</evidence>
<dbReference type="Pfam" id="PF00931">
    <property type="entry name" value="NB-ARC"/>
    <property type="match status" value="1"/>
</dbReference>
<evidence type="ECO:0000256" key="8">
    <source>
        <dbReference type="ARBA" id="ARBA00022741"/>
    </source>
</evidence>
<evidence type="ECO:0000259" key="12">
    <source>
        <dbReference type="Pfam" id="PF00931"/>
    </source>
</evidence>
<evidence type="ECO:0000313" key="15">
    <source>
        <dbReference type="Proteomes" id="UP001634393"/>
    </source>
</evidence>
<evidence type="ECO:0000256" key="4">
    <source>
        <dbReference type="ARBA" id="ARBA00022490"/>
    </source>
</evidence>
<evidence type="ECO:0000259" key="13">
    <source>
        <dbReference type="Pfam" id="PF23559"/>
    </source>
</evidence>
<feature type="domain" description="NB-ARC" evidence="12">
    <location>
        <begin position="153"/>
        <end position="322"/>
    </location>
</feature>
<evidence type="ECO:0000256" key="7">
    <source>
        <dbReference type="ARBA" id="ARBA00022737"/>
    </source>
</evidence>
<dbReference type="AlphaFoldDB" id="A0ABD3S6H6"/>
<evidence type="ECO:0000256" key="11">
    <source>
        <dbReference type="SAM" id="Coils"/>
    </source>
</evidence>
<organism evidence="14 15">
    <name type="scientific">Penstemon smallii</name>
    <dbReference type="NCBI Taxonomy" id="265156"/>
    <lineage>
        <taxon>Eukaryota</taxon>
        <taxon>Viridiplantae</taxon>
        <taxon>Streptophyta</taxon>
        <taxon>Embryophyta</taxon>
        <taxon>Tracheophyta</taxon>
        <taxon>Spermatophyta</taxon>
        <taxon>Magnoliopsida</taxon>
        <taxon>eudicotyledons</taxon>
        <taxon>Gunneridae</taxon>
        <taxon>Pentapetalae</taxon>
        <taxon>asterids</taxon>
        <taxon>lamiids</taxon>
        <taxon>Lamiales</taxon>
        <taxon>Plantaginaceae</taxon>
        <taxon>Cheloneae</taxon>
        <taxon>Penstemon</taxon>
    </lineage>
</organism>
<comment type="similarity">
    <text evidence="3">Belongs to the disease resistance NB-LRR family.</text>
</comment>
<evidence type="ECO:0000256" key="9">
    <source>
        <dbReference type="ARBA" id="ARBA00022821"/>
    </source>
</evidence>
<evidence type="ECO:0000313" key="14">
    <source>
        <dbReference type="EMBL" id="KAL3820015.1"/>
    </source>
</evidence>
<comment type="caution">
    <text evidence="14">The sequence shown here is derived from an EMBL/GenBank/DDBJ whole genome shotgun (WGS) entry which is preliminary data.</text>
</comment>
<keyword evidence="15" id="KW-1185">Reference proteome</keyword>
<keyword evidence="5" id="KW-0433">Leucine-rich repeat</keyword>
<keyword evidence="9" id="KW-0611">Plant defense</keyword>
<evidence type="ECO:0008006" key="16">
    <source>
        <dbReference type="Google" id="ProtNLM"/>
    </source>
</evidence>
<protein>
    <recommendedName>
        <fullName evidence="16">NB-ARC domain-containing protein</fullName>
    </recommendedName>
</protein>
<dbReference type="GO" id="GO:0005524">
    <property type="term" value="F:ATP binding"/>
    <property type="evidence" value="ECO:0007669"/>
    <property type="project" value="UniProtKB-KW"/>
</dbReference>
<gene>
    <name evidence="14" type="ORF">ACJIZ3_005920</name>
</gene>
<dbReference type="PANTHER" id="PTHR23155:SF1152">
    <property type="entry name" value="AAA+ ATPASE DOMAIN-CONTAINING PROTEIN"/>
    <property type="match status" value="1"/>
</dbReference>
<dbReference type="SUPFAM" id="SSF52540">
    <property type="entry name" value="P-loop containing nucleoside triphosphate hydrolases"/>
    <property type="match status" value="1"/>
</dbReference>
<dbReference type="PRINTS" id="PR00364">
    <property type="entry name" value="DISEASERSIST"/>
</dbReference>
<evidence type="ECO:0000256" key="6">
    <source>
        <dbReference type="ARBA" id="ARBA00022667"/>
    </source>
</evidence>
<name>A0ABD3S6H6_9LAMI</name>
<comment type="function">
    <text evidence="1">Confers resistance to late blight (Phytophthora infestans) races carrying the avirulence gene Avr1. Resistance proteins guard the plant against pathogens that contain an appropriate avirulence protein via an indirect interaction with this avirulence protein. That triggers a defense system including the hypersensitive response, which restricts the pathogen growth.</text>
</comment>
<dbReference type="InterPro" id="IPR027417">
    <property type="entry name" value="P-loop_NTPase"/>
</dbReference>
<dbReference type="Pfam" id="PF23559">
    <property type="entry name" value="WHD_DRP"/>
    <property type="match status" value="1"/>
</dbReference>
<evidence type="ECO:0000256" key="2">
    <source>
        <dbReference type="ARBA" id="ARBA00004496"/>
    </source>
</evidence>
<keyword evidence="11" id="KW-0175">Coiled coil</keyword>
<dbReference type="Gene3D" id="1.20.5.4130">
    <property type="match status" value="1"/>
</dbReference>
<keyword evidence="7" id="KW-0677">Repeat</keyword>
<evidence type="ECO:0000256" key="1">
    <source>
        <dbReference type="ARBA" id="ARBA00002074"/>
    </source>
</evidence>
<accession>A0ABD3S6H6</accession>
<dbReference type="Proteomes" id="UP001634393">
    <property type="component" value="Unassembled WGS sequence"/>
</dbReference>
<keyword evidence="8" id="KW-0547">Nucleotide-binding</keyword>
<keyword evidence="6" id="KW-0381">Hypersensitive response</keyword>
<sequence length="769" mass="87982">MAYAVLASLFTTTDHMLNPDPYSIPCNRETIESLHKNIATLLSFLETTPPHSYQTIKTLEAKIRDVGYETEDILESHIAKHFRSISGSENDENVDMLTQALEEVMKEFESLMKDVKEIQSTGDIGGLLEQHMTSLSVVSSRPTGKSKFVLLDENFMNKMKEQLVTKDSKLKVLPIVGMGGIGKTTLAKALLDDPFIVGHFDIRAWVTISQEYRIQDVVQNLLNDINLRSTKTDIEVDLDGDVGLHKILFKRRYLIVLDDVWETKTWDELQKLFPDNDDGSRIMVTTRQSEVATYAAKSSHEMKLLNDDMSWDLLREELFAQENCPSDLVEIGKEIAKKCLGLPLAISVIGGLLSKEKMTLEYWEHVAANIKAILTENDDQYLEILSLSYNYLPHHLKPCFLYMAVFSEDESIQVSMLLHLWVAEGFLKPSSINMEKVAEKNLKDLIERNLILVDKLKYNGKPKTCIIHDLLRDLCIKEARKEKFLFDLNNYIDLNPKEVQGHRRLSIPPSIREDKDIEGKVNVIQSMLDIWNMPQLRNLHVGLSSLPPLPIGTEMPCVLKSLETLCDIKNFRCEDEVLVRIPNLRKLKIEYRDVDITDWSYYRLQNLGNLSKLETLSCHFSDLICTETLVANLAFPISLKKLILSGCKISWEHMHIIGVLPNLEILKLRSQAFEGHTWETVEDNFKKLEYLDIMDHSCLNEWIVDDANHFPSLRLLVLWWCSSLEEIPSSIGEIMTLQKIVLIHCSDDVVSSAENIQDINQDIKLVIGK</sequence>
<dbReference type="PANTHER" id="PTHR23155">
    <property type="entry name" value="DISEASE RESISTANCE PROTEIN RP"/>
    <property type="match status" value="1"/>
</dbReference>
<dbReference type="Gene3D" id="1.10.10.10">
    <property type="entry name" value="Winged helix-like DNA-binding domain superfamily/Winged helix DNA-binding domain"/>
    <property type="match status" value="1"/>
</dbReference>
<dbReference type="InterPro" id="IPR036388">
    <property type="entry name" value="WH-like_DNA-bd_sf"/>
</dbReference>
<proteinExistence type="inferred from homology"/>
<dbReference type="InterPro" id="IPR058922">
    <property type="entry name" value="WHD_DRP"/>
</dbReference>
<dbReference type="InterPro" id="IPR002182">
    <property type="entry name" value="NB-ARC"/>
</dbReference>
<dbReference type="GO" id="GO:0009626">
    <property type="term" value="P:plant-type hypersensitive response"/>
    <property type="evidence" value="ECO:0007669"/>
    <property type="project" value="UniProtKB-KW"/>
</dbReference>
<feature type="coiled-coil region" evidence="11">
    <location>
        <begin position="94"/>
        <end position="121"/>
    </location>
</feature>
<evidence type="ECO:0000256" key="3">
    <source>
        <dbReference type="ARBA" id="ARBA00008894"/>
    </source>
</evidence>
<dbReference type="GO" id="GO:0005737">
    <property type="term" value="C:cytoplasm"/>
    <property type="evidence" value="ECO:0007669"/>
    <property type="project" value="UniProtKB-SubCell"/>
</dbReference>
<dbReference type="Gene3D" id="3.40.50.300">
    <property type="entry name" value="P-loop containing nucleotide triphosphate hydrolases"/>
    <property type="match status" value="1"/>
</dbReference>
<keyword evidence="4" id="KW-0963">Cytoplasm</keyword>
<dbReference type="EMBL" id="JBJXBP010000007">
    <property type="protein sequence ID" value="KAL3820015.1"/>
    <property type="molecule type" value="Genomic_DNA"/>
</dbReference>
<feature type="domain" description="Disease resistance protein winged helix" evidence="13">
    <location>
        <begin position="405"/>
        <end position="475"/>
    </location>
</feature>
<dbReference type="FunFam" id="3.40.50.300:FF:001091">
    <property type="entry name" value="Probable disease resistance protein At1g61300"/>
    <property type="match status" value="1"/>
</dbReference>
<dbReference type="SUPFAM" id="SSF52047">
    <property type="entry name" value="RNI-like"/>
    <property type="match status" value="1"/>
</dbReference>